<feature type="binding site" evidence="16">
    <location>
        <position position="776"/>
    </location>
    <ligand>
        <name>ATP</name>
        <dbReference type="ChEBI" id="CHEBI:30616"/>
        <label>2</label>
    </ligand>
</feature>
<feature type="region of interest" description="Allosteric domain" evidence="16">
    <location>
        <begin position="928"/>
        <end position="1020"/>
    </location>
</feature>
<dbReference type="GO" id="GO:0005737">
    <property type="term" value="C:cytoplasm"/>
    <property type="evidence" value="ECO:0007669"/>
    <property type="project" value="TreeGrafter"/>
</dbReference>
<sequence>MPKNNAIHSIAVIGSGPIKIGQAAEFDYAGTQACLSLKAAGYHVILINSNPATIMTDTATADEVYLEPLTLTSVTKILRATHPDALLPTLGGQTGLNLAMALDQAGVLNELKIQLLGTSLATINQAEDRAAFKTLMKRLHQPIPASTTVHHVTSALSFAEKIGYPVIVRPAFTLGGSGGGIANNADELTQTLQRGLTMSPVTECLIEQSIAGFKEIEFEVMRDNQGTKIIVCSMENFDPVGIHTGDSIVYAPVQTLTDTEYQQLRTATLTIVEALDIRGGCNVQLAQDPNSRQYYVIEVNPRVSRSSALASKATGYPIAKIAADIAIGLNLSEIKNPVTQTTYAAFEPALDYVVAKIPRFAFDKFPTADAHLGTQMKATGEVMAIGSTLEEATLKAIASLEIDPKIQASLTPDHHVTTTEYIDQLTHPTDQRLFYLLAALQAGWPLAKLATLTQITPFFLSKLQHIAQLIRNIKQVPTSQHLLSAKKYGVSLATMAHYAQTSVATIAAMTADLPFVYKMVDTCAGEFASVTPYFYSTAFGQTNESHPLGHSILVLGSGPIRIGQGIEFDYTTVHCVKAIQQAGYHAIVVNNNPETVSTDFSTSDKLYFEPLTIERLMPIIALEQPAGVIVQFGGQTAINLAHQLTKLGVTVLGTSVSATDLTEDRQSFADCLRLLKIAQAAGTTVTELSGARQAAHAIGYPLLVRPSFVLGGRAMAIVHNDHELTPVIKSAVAAGHGAPILMDQYLAGTECEVDVLSDGTSCFIPGIMEHIEGAGVHSGDSITVYPPQHLSPAVQDKIVTIATKLAQHLHCVGMMNIQFVVTDDVYVIDVNPRASRTVPYMSKVTHLPLAQLATRLILGQSLATLGLVPGLLTPAPQQIAIKAPVFSFNKLPQSPVVLSPEMKSTGETLGIGPTFTTAWHAAMADSYHLETWQTVDGLITDIATVAQPAVQELFAANHLTVTTIANTTDWPAKTKAVGFTLNDQPDNPVAIAALNHGQPLITAIDTLKTLLAVTPTPATI</sequence>
<dbReference type="InterPro" id="IPR011607">
    <property type="entry name" value="MGS-like_dom"/>
</dbReference>
<dbReference type="GO" id="GO:0004087">
    <property type="term" value="F:carbamoyl-phosphate synthase (ammonia) activity"/>
    <property type="evidence" value="ECO:0007669"/>
    <property type="project" value="UniProtKB-EC"/>
</dbReference>
<feature type="binding site" evidence="16">
    <location>
        <position position="298"/>
    </location>
    <ligand>
        <name>ATP</name>
        <dbReference type="ChEBI" id="CHEBI:30616"/>
        <label>1</label>
    </ligand>
</feature>
<dbReference type="FunFam" id="3.30.470.20:FF:000026">
    <property type="entry name" value="Carbamoyl-phosphate synthase large chain"/>
    <property type="match status" value="1"/>
</dbReference>
<feature type="binding site" evidence="16">
    <location>
        <position position="300"/>
    </location>
    <ligand>
        <name>Mn(2+)</name>
        <dbReference type="ChEBI" id="CHEBI:29035"/>
        <label>2</label>
    </ligand>
</feature>
<feature type="binding site" evidence="16">
    <location>
        <position position="208"/>
    </location>
    <ligand>
        <name>ATP</name>
        <dbReference type="ChEBI" id="CHEBI:30616"/>
        <label>1</label>
    </ligand>
</feature>
<dbReference type="InterPro" id="IPR005480">
    <property type="entry name" value="CPSase_lsu_oligo"/>
</dbReference>
<keyword evidence="5 16" id="KW-0436">Ligase</keyword>
<name>A0A165SC55_LACPN</name>
<accession>A0A165SC55</accession>
<dbReference type="Gene3D" id="3.30.470.20">
    <property type="entry name" value="ATP-grasp fold, B domain"/>
    <property type="match status" value="2"/>
</dbReference>
<dbReference type="SMART" id="SM01096">
    <property type="entry name" value="CPSase_L_D3"/>
    <property type="match status" value="1"/>
</dbReference>
<evidence type="ECO:0000313" key="19">
    <source>
        <dbReference type="EMBL" id="KZU98726.1"/>
    </source>
</evidence>
<feature type="binding site" evidence="16">
    <location>
        <position position="831"/>
    </location>
    <ligand>
        <name>Mn(2+)</name>
        <dbReference type="ChEBI" id="CHEBI:29035"/>
        <label>4</label>
    </ligand>
</feature>
<evidence type="ECO:0000256" key="8">
    <source>
        <dbReference type="ARBA" id="ARBA00022737"/>
    </source>
</evidence>
<feature type="binding site" evidence="16">
    <location>
        <position position="284"/>
    </location>
    <ligand>
        <name>Mg(2+)</name>
        <dbReference type="ChEBI" id="CHEBI:18420"/>
        <label>1</label>
    </ligand>
</feature>
<feature type="binding site" evidence="16">
    <location>
        <position position="176"/>
    </location>
    <ligand>
        <name>ATP</name>
        <dbReference type="ChEBI" id="CHEBI:30616"/>
        <label>1</label>
    </ligand>
</feature>
<dbReference type="PROSITE" id="PS00866">
    <property type="entry name" value="CPSASE_1"/>
    <property type="match status" value="2"/>
</dbReference>
<dbReference type="UniPathway" id="UPA00070">
    <property type="reaction ID" value="UER00115"/>
</dbReference>
<feature type="binding site" evidence="16">
    <location>
        <position position="284"/>
    </location>
    <ligand>
        <name>Mn(2+)</name>
        <dbReference type="ChEBI" id="CHEBI:29035"/>
        <label>1</label>
    </ligand>
</feature>
<feature type="binding site" evidence="16">
    <location>
        <position position="775"/>
    </location>
    <ligand>
        <name>ATP</name>
        <dbReference type="ChEBI" id="CHEBI:30616"/>
        <label>2</label>
    </ligand>
</feature>
<evidence type="ECO:0000256" key="14">
    <source>
        <dbReference type="ARBA" id="ARBA00047359"/>
    </source>
</evidence>
<dbReference type="NCBIfam" id="NF009455">
    <property type="entry name" value="PRK12815.1"/>
    <property type="match status" value="1"/>
</dbReference>
<feature type="binding site" evidence="16">
    <location>
        <position position="744"/>
    </location>
    <ligand>
        <name>ATP</name>
        <dbReference type="ChEBI" id="CHEBI:30616"/>
        <label>2</label>
    </ligand>
</feature>
<keyword evidence="8 16" id="KW-0677">Repeat</keyword>
<feature type="binding site" evidence="16">
    <location>
        <position position="750"/>
    </location>
    <ligand>
        <name>ATP</name>
        <dbReference type="ChEBI" id="CHEBI:30616"/>
        <label>2</label>
    </ligand>
</feature>
<dbReference type="PANTHER" id="PTHR11405">
    <property type="entry name" value="CARBAMOYLTRANSFERASE FAMILY MEMBER"/>
    <property type="match status" value="1"/>
</dbReference>
<feature type="binding site" evidence="16">
    <location>
        <position position="215"/>
    </location>
    <ligand>
        <name>ATP</name>
        <dbReference type="ChEBI" id="CHEBI:30616"/>
        <label>1</label>
    </ligand>
</feature>
<dbReference type="Gene3D" id="3.30.1490.20">
    <property type="entry name" value="ATP-grasp fold, A domain"/>
    <property type="match status" value="1"/>
</dbReference>
<protein>
    <recommendedName>
        <fullName evidence="16">Carbamoyl phosphate synthase large chain</fullName>
        <ecNumber evidence="16">6.3.4.16</ecNumber>
        <ecNumber evidence="16">6.3.5.5</ecNumber>
    </recommendedName>
    <alternativeName>
        <fullName evidence="16">Carbamoyl phosphate synthetase ammonia chain</fullName>
    </alternativeName>
</protein>
<dbReference type="FunFam" id="3.30.470.20:FF:000001">
    <property type="entry name" value="Carbamoyl-phosphate synthase large chain"/>
    <property type="match status" value="1"/>
</dbReference>
<dbReference type="GO" id="GO:0006526">
    <property type="term" value="P:L-arginine biosynthetic process"/>
    <property type="evidence" value="ECO:0007669"/>
    <property type="project" value="UniProtKB-UniRule"/>
</dbReference>
<comment type="caution">
    <text evidence="16">Lacks conserved residue(s) required for the propagation of feature annotation.</text>
</comment>
<proteinExistence type="inferred from homology"/>
<dbReference type="RefSeq" id="WP_046811010.1">
    <property type="nucleotide sequence ID" value="NZ_CBDBYG010000001.1"/>
</dbReference>
<evidence type="ECO:0000256" key="10">
    <source>
        <dbReference type="ARBA" id="ARBA00022840"/>
    </source>
</evidence>
<dbReference type="Gene3D" id="3.40.50.20">
    <property type="match status" value="2"/>
</dbReference>
<dbReference type="InterPro" id="IPR011761">
    <property type="entry name" value="ATP-grasp"/>
</dbReference>
<gene>
    <name evidence="16" type="primary">carB</name>
    <name evidence="19" type="ORF">Lp19_0206</name>
</gene>
<feature type="binding site" evidence="16">
    <location>
        <position position="831"/>
    </location>
    <ligand>
        <name>Mg(2+)</name>
        <dbReference type="ChEBI" id="CHEBI:18420"/>
        <label>4</label>
    </ligand>
</feature>
<feature type="binding site" evidence="16">
    <location>
        <position position="210"/>
    </location>
    <ligand>
        <name>ATP</name>
        <dbReference type="ChEBI" id="CHEBI:30616"/>
        <label>1</label>
    </ligand>
</feature>
<dbReference type="InterPro" id="IPR005483">
    <property type="entry name" value="CPSase_dom"/>
</dbReference>
<evidence type="ECO:0000256" key="3">
    <source>
        <dbReference type="ARBA" id="ARBA00009799"/>
    </source>
</evidence>
<feature type="binding site" evidence="16">
    <location>
        <position position="778"/>
    </location>
    <ligand>
        <name>ATP</name>
        <dbReference type="ChEBI" id="CHEBI:30616"/>
        <label>2</label>
    </ligand>
</feature>
<comment type="caution">
    <text evidence="19">The sequence shown here is derived from an EMBL/GenBank/DDBJ whole genome shotgun (WGS) entry which is preliminary data.</text>
</comment>
<dbReference type="InterPro" id="IPR006275">
    <property type="entry name" value="CPSase_lsu"/>
</dbReference>
<dbReference type="PATRIC" id="fig|1590.148.peg.1559"/>
<dbReference type="InterPro" id="IPR005479">
    <property type="entry name" value="CPAse_ATP-bd"/>
</dbReference>
<keyword evidence="10 16" id="KW-0067">ATP-binding</keyword>
<dbReference type="InterPro" id="IPR016185">
    <property type="entry name" value="PreATP-grasp_dom_sf"/>
</dbReference>
<dbReference type="Gene3D" id="1.10.1030.10">
    <property type="entry name" value="Carbamoyl-phosphate synthetase, large subunit oligomerisation domain"/>
    <property type="match status" value="1"/>
</dbReference>
<evidence type="ECO:0000256" key="12">
    <source>
        <dbReference type="ARBA" id="ARBA00022975"/>
    </source>
</evidence>
<feature type="binding site" evidence="16">
    <location>
        <position position="777"/>
    </location>
    <ligand>
        <name>ATP</name>
        <dbReference type="ChEBI" id="CHEBI:30616"/>
        <label>2</label>
    </ligand>
</feature>
<dbReference type="HAMAP" id="MF_01210_B">
    <property type="entry name" value="CPSase_L_chain_B"/>
    <property type="match status" value="1"/>
</dbReference>
<dbReference type="PRINTS" id="PR00098">
    <property type="entry name" value="CPSASE"/>
</dbReference>
<feature type="binding site" evidence="16">
    <location>
        <position position="298"/>
    </location>
    <ligand>
        <name>Mg(2+)</name>
        <dbReference type="ChEBI" id="CHEBI:18420"/>
        <label>1</label>
    </ligand>
</feature>
<dbReference type="SUPFAM" id="SSF48108">
    <property type="entry name" value="Carbamoyl phosphate synthetase, large subunit connection domain"/>
    <property type="match status" value="1"/>
</dbReference>
<feature type="binding site" evidence="16">
    <location>
        <position position="243"/>
    </location>
    <ligand>
        <name>ATP</name>
        <dbReference type="ChEBI" id="CHEBI:30616"/>
        <label>1</label>
    </ligand>
</feature>
<dbReference type="PROSITE" id="PS51855">
    <property type="entry name" value="MGS"/>
    <property type="match status" value="1"/>
</dbReference>
<evidence type="ECO:0000256" key="13">
    <source>
        <dbReference type="ARBA" id="ARBA00023211"/>
    </source>
</evidence>
<dbReference type="GO" id="GO:0046872">
    <property type="term" value="F:metal ion binding"/>
    <property type="evidence" value="ECO:0007669"/>
    <property type="project" value="UniProtKB-KW"/>
</dbReference>
<feature type="binding site" evidence="16">
    <location>
        <position position="169"/>
    </location>
    <ligand>
        <name>ATP</name>
        <dbReference type="ChEBI" id="CHEBI:30616"/>
        <label>1</label>
    </ligand>
</feature>
<dbReference type="PROSITE" id="PS50975">
    <property type="entry name" value="ATP_GRASP"/>
    <property type="match status" value="2"/>
</dbReference>
<feature type="binding site" evidence="16">
    <location>
        <position position="241"/>
    </location>
    <ligand>
        <name>ATP</name>
        <dbReference type="ChEBI" id="CHEBI:30616"/>
        <label>1</label>
    </ligand>
</feature>
<evidence type="ECO:0000256" key="1">
    <source>
        <dbReference type="ARBA" id="ARBA00001936"/>
    </source>
</evidence>
<feature type="region of interest" description="Carboxyphosphate synthetic domain" evidence="16">
    <location>
        <begin position="1"/>
        <end position="401"/>
    </location>
</feature>
<dbReference type="InterPro" id="IPR058047">
    <property type="entry name" value="CPSase_preATP-grasp"/>
</dbReference>
<evidence type="ECO:0000256" key="9">
    <source>
        <dbReference type="ARBA" id="ARBA00022741"/>
    </source>
</evidence>
<feature type="binding site" evidence="16">
    <location>
        <position position="298"/>
    </location>
    <ligand>
        <name>Mn(2+)</name>
        <dbReference type="ChEBI" id="CHEBI:29035"/>
        <label>2</label>
    </ligand>
</feature>
<comment type="similarity">
    <text evidence="3 16">Belongs to the CarB family.</text>
</comment>
<feature type="domain" description="MGS-like" evidence="18">
    <location>
        <begin position="927"/>
        <end position="1020"/>
    </location>
</feature>
<evidence type="ECO:0000256" key="4">
    <source>
        <dbReference type="ARBA" id="ARBA00022571"/>
    </source>
</evidence>
<evidence type="ECO:0000256" key="16">
    <source>
        <dbReference type="HAMAP-Rule" id="MF_01210"/>
    </source>
</evidence>
<comment type="subunit">
    <text evidence="16">Composed of two chains; the small (or glutamine) chain promotes the hydrolysis of glutamine to ammonia, which is used by the large (or ammonia) chain to synthesize carbamoyl phosphate. Tetramer of heterodimers (alpha,beta)4.</text>
</comment>
<dbReference type="UniPathway" id="UPA00068">
    <property type="reaction ID" value="UER00171"/>
</dbReference>
<comment type="pathway">
    <text evidence="16">Pyrimidine metabolism; UMP biosynthesis via de novo pathway; (S)-dihydroorotate from bicarbonate: step 1/3.</text>
</comment>
<dbReference type="PANTHER" id="PTHR11405:SF53">
    <property type="entry name" value="CARBAMOYL-PHOSPHATE SYNTHASE [AMMONIA], MITOCHONDRIAL"/>
    <property type="match status" value="1"/>
</dbReference>
<feature type="binding site" evidence="16">
    <location>
        <position position="298"/>
    </location>
    <ligand>
        <name>Mg(2+)</name>
        <dbReference type="ChEBI" id="CHEBI:18420"/>
        <label>2</label>
    </ligand>
</feature>
<keyword evidence="12 16" id="KW-0665">Pyrimidine biosynthesis</keyword>
<dbReference type="FunFam" id="3.40.50.20:FF:000002">
    <property type="entry name" value="Carbamoyl-phosphate synthase large chain"/>
    <property type="match status" value="1"/>
</dbReference>
<evidence type="ECO:0000256" key="11">
    <source>
        <dbReference type="ARBA" id="ARBA00022842"/>
    </source>
</evidence>
<feature type="binding site" evidence="16">
    <location>
        <position position="298"/>
    </location>
    <ligand>
        <name>Mn(2+)</name>
        <dbReference type="ChEBI" id="CHEBI:29035"/>
        <label>1</label>
    </ligand>
</feature>
<dbReference type="SUPFAM" id="SSF52440">
    <property type="entry name" value="PreATP-grasp domain"/>
    <property type="match status" value="2"/>
</dbReference>
<reference evidence="19 20" key="1">
    <citation type="submission" date="2016-03" db="EMBL/GenBank/DDBJ databases">
        <title>Comparative genomics of 54 Lactobacillus plantarum strains reveals genomic uncoupling from niche constraints.</title>
        <authorList>
            <person name="Martino M.E."/>
        </authorList>
    </citation>
    <scope>NUCLEOTIDE SEQUENCE [LARGE SCALE GENOMIC DNA]</scope>
    <source>
        <strain evidence="19 20">19.1</strain>
    </source>
</reference>
<feature type="binding site" evidence="16">
    <location>
        <position position="242"/>
    </location>
    <ligand>
        <name>ATP</name>
        <dbReference type="ChEBI" id="CHEBI:30616"/>
        <label>1</label>
    </ligand>
</feature>
<comment type="cofactor">
    <cofactor evidence="16">
        <name>Mg(2+)</name>
        <dbReference type="ChEBI" id="CHEBI:18420"/>
    </cofactor>
    <cofactor evidence="16">
        <name>Mn(2+)</name>
        <dbReference type="ChEBI" id="CHEBI:29035"/>
    </cofactor>
    <text evidence="16">Binds 4 Mg(2+) or Mn(2+) ions per subunit.</text>
</comment>
<feature type="binding site" evidence="16">
    <location>
        <position position="300"/>
    </location>
    <ligand>
        <name>Mg(2+)</name>
        <dbReference type="ChEBI" id="CHEBI:18420"/>
        <label>2</label>
    </ligand>
</feature>
<feature type="binding site" evidence="16">
    <location>
        <position position="818"/>
    </location>
    <ligand>
        <name>ATP</name>
        <dbReference type="ChEBI" id="CHEBI:30616"/>
        <label>2</label>
    </ligand>
</feature>
<dbReference type="EMBL" id="LUXM01000003">
    <property type="protein sequence ID" value="KZU98726.1"/>
    <property type="molecule type" value="Genomic_DNA"/>
</dbReference>
<feature type="binding site" evidence="16">
    <location>
        <position position="818"/>
    </location>
    <ligand>
        <name>Mn(2+)</name>
        <dbReference type="ChEBI" id="CHEBI:29035"/>
        <label>3</label>
    </ligand>
</feature>
<dbReference type="SUPFAM" id="SSF56059">
    <property type="entry name" value="Glutathione synthetase ATP-binding domain-like"/>
    <property type="match status" value="2"/>
</dbReference>
<keyword evidence="13" id="KW-0464">Manganese</keyword>
<dbReference type="GO" id="GO:0004088">
    <property type="term" value="F:carbamoyl-phosphate synthase (glutamine-hydrolyzing) activity"/>
    <property type="evidence" value="ECO:0007669"/>
    <property type="project" value="UniProtKB-UniRule"/>
</dbReference>
<comment type="domain">
    <text evidence="16">The large subunit is composed of 2 ATP-grasp domains that are involved in binding the 2 ATP molecules needed for carbamoyl phosphate synthesis. The N-terminal ATP-grasp domain (referred to as the carboxyphosphate synthetic component) catalyzes the ATP-dependent phosphorylation of hydrogencarbonate to carboxyphosphate and the subsequent nucleophilic attack by ammonia to form a carbamate intermediate. The C-terminal ATP-grasp domain (referred to as the carbamoyl phosphate synthetic component) then catalyzes the phosphorylation of carbamate with the second ATP to form the end product carbamoyl phosphate. The reactive and unstable enzyme intermediates are sequentially channeled from one active site to the next through the interior of the protein over a distance of at least 96 A.</text>
</comment>
<dbReference type="NCBIfam" id="NF003671">
    <property type="entry name" value="PRK05294.1"/>
    <property type="match status" value="1"/>
</dbReference>
<keyword evidence="7" id="KW-0479">Metal-binding</keyword>
<dbReference type="GO" id="GO:0006541">
    <property type="term" value="P:glutamine metabolic process"/>
    <property type="evidence" value="ECO:0007669"/>
    <property type="project" value="TreeGrafter"/>
</dbReference>
<comment type="catalytic activity">
    <reaction evidence="15 16">
        <text>hydrogencarbonate + L-glutamine + 2 ATP + H2O = carbamoyl phosphate + L-glutamate + 2 ADP + phosphate + 2 H(+)</text>
        <dbReference type="Rhea" id="RHEA:18633"/>
        <dbReference type="ChEBI" id="CHEBI:15377"/>
        <dbReference type="ChEBI" id="CHEBI:15378"/>
        <dbReference type="ChEBI" id="CHEBI:17544"/>
        <dbReference type="ChEBI" id="CHEBI:29985"/>
        <dbReference type="ChEBI" id="CHEBI:30616"/>
        <dbReference type="ChEBI" id="CHEBI:43474"/>
        <dbReference type="ChEBI" id="CHEBI:58228"/>
        <dbReference type="ChEBI" id="CHEBI:58359"/>
        <dbReference type="ChEBI" id="CHEBI:456216"/>
        <dbReference type="EC" id="6.3.5.5"/>
    </reaction>
</comment>
<keyword evidence="11" id="KW-0460">Magnesium</keyword>
<dbReference type="AlphaFoldDB" id="A0A165SC55"/>
<evidence type="ECO:0000259" key="17">
    <source>
        <dbReference type="PROSITE" id="PS50975"/>
    </source>
</evidence>
<dbReference type="EC" id="6.3.4.16" evidence="16"/>
<evidence type="ECO:0000256" key="5">
    <source>
        <dbReference type="ARBA" id="ARBA00022598"/>
    </source>
</evidence>
<dbReference type="Proteomes" id="UP000076882">
    <property type="component" value="Unassembled WGS sequence"/>
</dbReference>
<feature type="binding site" evidence="16">
    <location>
        <position position="705"/>
    </location>
    <ligand>
        <name>ATP</name>
        <dbReference type="ChEBI" id="CHEBI:30616"/>
        <label>2</label>
    </ligand>
</feature>
<evidence type="ECO:0000256" key="15">
    <source>
        <dbReference type="ARBA" id="ARBA00048816"/>
    </source>
</evidence>
<feature type="binding site" evidence="16">
    <location>
        <position position="284"/>
    </location>
    <ligand>
        <name>ATP</name>
        <dbReference type="ChEBI" id="CHEBI:30616"/>
        <label>1</label>
    </ligand>
</feature>
<dbReference type="FunFam" id="3.40.50.20:FF:000001">
    <property type="entry name" value="Carbamoyl-phosphate synthase large chain"/>
    <property type="match status" value="1"/>
</dbReference>
<dbReference type="NCBIfam" id="TIGR01369">
    <property type="entry name" value="CPSaseII_lrg"/>
    <property type="match status" value="1"/>
</dbReference>
<dbReference type="GO" id="GO:0044205">
    <property type="term" value="P:'de novo' UMP biosynthetic process"/>
    <property type="evidence" value="ECO:0007669"/>
    <property type="project" value="UniProtKB-UniRule"/>
</dbReference>
<feature type="domain" description="ATP-grasp" evidence="17">
    <location>
        <begin position="133"/>
        <end position="327"/>
    </location>
</feature>
<keyword evidence="9 16" id="KW-0547">Nucleotide-binding</keyword>
<organism evidence="19 20">
    <name type="scientific">Lactiplantibacillus plantarum</name>
    <name type="common">Lactobacillus plantarum</name>
    <dbReference type="NCBI Taxonomy" id="1590"/>
    <lineage>
        <taxon>Bacteria</taxon>
        <taxon>Bacillati</taxon>
        <taxon>Bacillota</taxon>
        <taxon>Bacilli</taxon>
        <taxon>Lactobacillales</taxon>
        <taxon>Lactobacillaceae</taxon>
        <taxon>Lactiplantibacillus</taxon>
    </lineage>
</organism>
<comment type="cofactor">
    <cofactor evidence="1">
        <name>Mn(2+)</name>
        <dbReference type="ChEBI" id="CHEBI:29035"/>
    </cofactor>
</comment>
<feature type="binding site" evidence="16">
    <location>
        <position position="129"/>
    </location>
    <ligand>
        <name>ATP</name>
        <dbReference type="ChEBI" id="CHEBI:30616"/>
        <label>1</label>
    </ligand>
</feature>
<dbReference type="Pfam" id="PF25596">
    <property type="entry name" value="CPSase_L_D1"/>
    <property type="match status" value="2"/>
</dbReference>
<evidence type="ECO:0000256" key="7">
    <source>
        <dbReference type="ARBA" id="ARBA00022723"/>
    </source>
</evidence>
<evidence type="ECO:0000256" key="2">
    <source>
        <dbReference type="ARBA" id="ARBA00005077"/>
    </source>
</evidence>
<dbReference type="Pfam" id="PF02786">
    <property type="entry name" value="CPSase_L_D2"/>
    <property type="match status" value="2"/>
</dbReference>
<comment type="catalytic activity">
    <reaction evidence="14 16">
        <text>hydrogencarbonate + NH4(+) + 2 ATP = carbamoyl phosphate + 2 ADP + phosphate + 2 H(+)</text>
        <dbReference type="Rhea" id="RHEA:18029"/>
        <dbReference type="ChEBI" id="CHEBI:15378"/>
        <dbReference type="ChEBI" id="CHEBI:17544"/>
        <dbReference type="ChEBI" id="CHEBI:28938"/>
        <dbReference type="ChEBI" id="CHEBI:30616"/>
        <dbReference type="ChEBI" id="CHEBI:43474"/>
        <dbReference type="ChEBI" id="CHEBI:58228"/>
        <dbReference type="ChEBI" id="CHEBI:456216"/>
        <dbReference type="EC" id="6.3.4.16"/>
    </reaction>
</comment>
<dbReference type="Pfam" id="PF02787">
    <property type="entry name" value="CPSase_L_D3"/>
    <property type="match status" value="1"/>
</dbReference>
<comment type="function">
    <text evidence="16">Large subunit of the glutamine-dependent carbamoyl phosphate synthetase (CPSase). CPSase catalyzes the formation of carbamoyl phosphate from the ammonia moiety of glutamine, carbonate, and phosphate donated by ATP, constituting the first step of 2 biosynthetic pathways, one leading to arginine and/or urea and the other to pyrimidine nucleotides. The large subunit (synthetase) binds the substrates ammonia (free or transferred from glutamine from the small subunit), hydrogencarbonate and ATP and carries out an ATP-coupled ligase reaction, activating hydrogencarbonate by forming carboxy phosphate which reacts with ammonia to form carbamoyl phosphate.</text>
</comment>
<keyword evidence="4 16" id="KW-0055">Arginine biosynthesis</keyword>
<feature type="binding site" evidence="16">
    <location>
        <position position="746"/>
    </location>
    <ligand>
        <name>ATP</name>
        <dbReference type="ChEBI" id="CHEBI:30616"/>
        <label>2</label>
    </ligand>
</feature>
<dbReference type="InterPro" id="IPR013815">
    <property type="entry name" value="ATP_grasp_subdomain_1"/>
</dbReference>
<feature type="domain" description="ATP-grasp" evidence="17">
    <location>
        <begin position="669"/>
        <end position="858"/>
    </location>
</feature>
<keyword evidence="6 16" id="KW-0028">Amino-acid biosynthesis</keyword>
<feature type="binding site" evidence="16">
    <location>
        <position position="175"/>
    </location>
    <ligand>
        <name>ATP</name>
        <dbReference type="ChEBI" id="CHEBI:30616"/>
        <label>1</label>
    </ligand>
</feature>
<dbReference type="GO" id="GO:0005524">
    <property type="term" value="F:ATP binding"/>
    <property type="evidence" value="ECO:0007669"/>
    <property type="project" value="UniProtKB-UniRule"/>
</dbReference>
<comment type="pathway">
    <text evidence="2 16">Amino-acid biosynthesis; L-arginine biosynthesis; carbamoyl phosphate from bicarbonate: step 1/1.</text>
</comment>
<feature type="binding site" evidence="16">
    <location>
        <position position="818"/>
    </location>
    <ligand>
        <name>Mg(2+)</name>
        <dbReference type="ChEBI" id="CHEBI:18420"/>
        <label>3</label>
    </ligand>
</feature>
<evidence type="ECO:0000313" key="20">
    <source>
        <dbReference type="Proteomes" id="UP000076882"/>
    </source>
</evidence>
<feature type="region of interest" description="Carbamoyl phosphate synthetic domain" evidence="16">
    <location>
        <begin position="545"/>
        <end position="927"/>
    </location>
</feature>
<evidence type="ECO:0000256" key="6">
    <source>
        <dbReference type="ARBA" id="ARBA00022605"/>
    </source>
</evidence>
<dbReference type="InterPro" id="IPR036897">
    <property type="entry name" value="CarbamoylP_synth_lsu_oligo_sf"/>
</dbReference>
<evidence type="ECO:0000259" key="18">
    <source>
        <dbReference type="PROSITE" id="PS51855"/>
    </source>
</evidence>
<dbReference type="PROSITE" id="PS00867">
    <property type="entry name" value="CPSASE_2"/>
    <property type="match status" value="1"/>
</dbReference>
<dbReference type="EC" id="6.3.5.5" evidence="16"/>